<dbReference type="InterPro" id="IPR032808">
    <property type="entry name" value="DoxX"/>
</dbReference>
<dbReference type="Proteomes" id="UP000616143">
    <property type="component" value="Unassembled WGS sequence"/>
</dbReference>
<dbReference type="Proteomes" id="UP000276741">
    <property type="component" value="Chromosome"/>
</dbReference>
<dbReference type="AlphaFoldDB" id="A0A348B6G0"/>
<protein>
    <recommendedName>
        <fullName evidence="10">DoxX family protein</fullName>
    </recommendedName>
</protein>
<feature type="transmembrane region" description="Helical" evidence="6">
    <location>
        <begin position="112"/>
        <end position="132"/>
    </location>
</feature>
<comment type="subcellular location">
    <subcellularLocation>
        <location evidence="1">Cell membrane</location>
        <topology evidence="1">Multi-pass membrane protein</topology>
    </subcellularLocation>
</comment>
<proteinExistence type="predicted"/>
<dbReference type="GeneID" id="38667612"/>
<dbReference type="KEGG" id="sacd:HS1genome_2151"/>
<evidence type="ECO:0000256" key="6">
    <source>
        <dbReference type="SAM" id="Phobius"/>
    </source>
</evidence>
<feature type="transmembrane region" description="Helical" evidence="6">
    <location>
        <begin position="62"/>
        <end position="91"/>
    </location>
</feature>
<sequence length="142" mass="15072">MSQVAGLSVSIGLLLFRLLYAFSLIPHSFSKLNRTGNRQMKDFMKQIGIHPVFVDLSMLTELLGGLLVLIGTLNLLVSVVLIIFFVGTIVASLTKMKKPMASGTGLGVDLDLLFLAGALLLLFTGPGTISLLQGPTLSSLIG</sequence>
<reference evidence="8" key="4">
    <citation type="submission" date="2020-09" db="EMBL/GenBank/DDBJ databases">
        <authorList>
            <person name="Sun Q."/>
            <person name="Ohkuma M."/>
        </authorList>
    </citation>
    <scope>NUCLEOTIDE SEQUENCE</scope>
    <source>
        <strain evidence="8">JCM 31740</strain>
    </source>
</reference>
<keyword evidence="4 6" id="KW-1133">Transmembrane helix</keyword>
<evidence type="ECO:0000256" key="2">
    <source>
        <dbReference type="ARBA" id="ARBA00022475"/>
    </source>
</evidence>
<evidence type="ECO:0000256" key="3">
    <source>
        <dbReference type="ARBA" id="ARBA00022692"/>
    </source>
</evidence>
<dbReference type="Pfam" id="PF07681">
    <property type="entry name" value="DoxX"/>
    <property type="match status" value="1"/>
</dbReference>
<evidence type="ECO:0008006" key="10">
    <source>
        <dbReference type="Google" id="ProtNLM"/>
    </source>
</evidence>
<evidence type="ECO:0000313" key="8">
    <source>
        <dbReference type="EMBL" id="GGT98159.1"/>
    </source>
</evidence>
<keyword evidence="9" id="KW-1185">Reference proteome</keyword>
<reference evidence="7" key="3">
    <citation type="journal article" date="2019" name="BMC Res. Notes">
        <title>Complete genome sequence of the Sulfodiicoccus acidiphilus strain HS-1T, the first crenarchaeon that lacks polB3, isolated from an acidic hot spring in Ohwaku-dani, Hakone, Japan.</title>
        <authorList>
            <person name="Sakai H.D."/>
            <person name="Kurosawa N."/>
        </authorList>
    </citation>
    <scope>NUCLEOTIDE SEQUENCE</scope>
    <source>
        <strain evidence="7">HS-1</strain>
    </source>
</reference>
<name>A0A348B6G0_9CREN</name>
<reference evidence="8" key="1">
    <citation type="journal article" date="2014" name="Int. J. Syst. Evol. Microbiol.">
        <title>Complete genome sequence of Corynebacterium casei LMG S-19264T (=DSM 44701T), isolated from a smear-ripened cheese.</title>
        <authorList>
            <consortium name="US DOE Joint Genome Institute (JGI-PGF)"/>
            <person name="Walter F."/>
            <person name="Albersmeier A."/>
            <person name="Kalinowski J."/>
            <person name="Ruckert C."/>
        </authorList>
    </citation>
    <scope>NUCLEOTIDE SEQUENCE</scope>
    <source>
        <strain evidence="8">JCM 31740</strain>
    </source>
</reference>
<dbReference type="InterPro" id="IPR051907">
    <property type="entry name" value="DoxX-like_oxidoreductase"/>
</dbReference>
<dbReference type="PANTHER" id="PTHR33452:SF1">
    <property type="entry name" value="INNER MEMBRANE PROTEIN YPHA-RELATED"/>
    <property type="match status" value="1"/>
</dbReference>
<dbReference type="GO" id="GO:0005886">
    <property type="term" value="C:plasma membrane"/>
    <property type="evidence" value="ECO:0007669"/>
    <property type="project" value="UniProtKB-SubCell"/>
</dbReference>
<evidence type="ECO:0000313" key="9">
    <source>
        <dbReference type="Proteomes" id="UP000276741"/>
    </source>
</evidence>
<keyword evidence="2" id="KW-1003">Cell membrane</keyword>
<evidence type="ECO:0000313" key="7">
    <source>
        <dbReference type="EMBL" id="BBD73762.1"/>
    </source>
</evidence>
<organism evidence="7 9">
    <name type="scientific">Sulfodiicoccus acidiphilus</name>
    <dbReference type="NCBI Taxonomy" id="1670455"/>
    <lineage>
        <taxon>Archaea</taxon>
        <taxon>Thermoproteota</taxon>
        <taxon>Thermoprotei</taxon>
        <taxon>Sulfolobales</taxon>
        <taxon>Sulfolobaceae</taxon>
        <taxon>Sulfodiicoccus</taxon>
    </lineage>
</organism>
<dbReference type="EMBL" id="BMQS01000012">
    <property type="protein sequence ID" value="GGT98159.1"/>
    <property type="molecule type" value="Genomic_DNA"/>
</dbReference>
<dbReference type="RefSeq" id="WP_126451033.1">
    <property type="nucleotide sequence ID" value="NZ_AP018553.1"/>
</dbReference>
<accession>A0A348B6G0</accession>
<gene>
    <name evidence="8" type="ORF">GCM10007116_14670</name>
    <name evidence="7" type="ORF">HS1genome_2151</name>
</gene>
<reference evidence="9" key="2">
    <citation type="submission" date="2018-04" db="EMBL/GenBank/DDBJ databases">
        <title>Complete genome sequence of Sulfodiicoccus acidiphilus strain HS-1.</title>
        <authorList>
            <person name="Sakai H.D."/>
            <person name="Kurosawa N."/>
        </authorList>
    </citation>
    <scope>NUCLEOTIDE SEQUENCE [LARGE SCALE GENOMIC DNA]</scope>
    <source>
        <strain evidence="9">HS-1</strain>
    </source>
</reference>
<evidence type="ECO:0000256" key="1">
    <source>
        <dbReference type="ARBA" id="ARBA00004651"/>
    </source>
</evidence>
<keyword evidence="5 6" id="KW-0472">Membrane</keyword>
<dbReference type="PANTHER" id="PTHR33452">
    <property type="entry name" value="OXIDOREDUCTASE CATD-RELATED"/>
    <property type="match status" value="1"/>
</dbReference>
<dbReference type="EMBL" id="AP018553">
    <property type="protein sequence ID" value="BBD73762.1"/>
    <property type="molecule type" value="Genomic_DNA"/>
</dbReference>
<evidence type="ECO:0000256" key="4">
    <source>
        <dbReference type="ARBA" id="ARBA00022989"/>
    </source>
</evidence>
<evidence type="ECO:0000256" key="5">
    <source>
        <dbReference type="ARBA" id="ARBA00023136"/>
    </source>
</evidence>
<keyword evidence="3 6" id="KW-0812">Transmembrane</keyword>